<keyword evidence="2 3" id="KW-0175">Coiled coil</keyword>
<protein>
    <submittedName>
        <fullName evidence="5">RB1-inducible coiled-coil protein 1 Coiled-coil-forming protein 1</fullName>
    </submittedName>
</protein>
<evidence type="ECO:0000256" key="2">
    <source>
        <dbReference type="ARBA" id="ARBA00023054"/>
    </source>
</evidence>
<accession>A0A6G0IHM6</accession>
<evidence type="ECO:0000313" key="6">
    <source>
        <dbReference type="Proteomes" id="UP000424527"/>
    </source>
</evidence>
<gene>
    <name evidence="5" type="ORF">D5F01_LYC10417</name>
</gene>
<evidence type="ECO:0000256" key="1">
    <source>
        <dbReference type="ARBA" id="ARBA00023006"/>
    </source>
</evidence>
<dbReference type="GO" id="GO:0019901">
    <property type="term" value="F:protein kinase binding"/>
    <property type="evidence" value="ECO:0007669"/>
    <property type="project" value="TreeGrafter"/>
</dbReference>
<reference evidence="5 6" key="1">
    <citation type="submission" date="2019-07" db="EMBL/GenBank/DDBJ databases">
        <title>Chromosome genome assembly for large yellow croaker.</title>
        <authorList>
            <person name="Xiao S."/>
        </authorList>
    </citation>
    <scope>NUCLEOTIDE SEQUENCE [LARGE SCALE GENOMIC DNA]</scope>
    <source>
        <strain evidence="5">JMULYC20181020</strain>
        <tissue evidence="5">Muscle</tissue>
    </source>
</reference>
<dbReference type="GO" id="GO:0060090">
    <property type="term" value="F:molecular adaptor activity"/>
    <property type="evidence" value="ECO:0007669"/>
    <property type="project" value="TreeGrafter"/>
</dbReference>
<feature type="domain" description="Autophagy-related protein 11 C-terminal" evidence="4">
    <location>
        <begin position="347"/>
        <end position="455"/>
    </location>
</feature>
<feature type="coiled-coil region" evidence="3">
    <location>
        <begin position="322"/>
        <end position="349"/>
    </location>
</feature>
<dbReference type="GO" id="GO:0034727">
    <property type="term" value="P:piecemeal microautophagy of the nucleus"/>
    <property type="evidence" value="ECO:0007669"/>
    <property type="project" value="TreeGrafter"/>
</dbReference>
<evidence type="ECO:0000259" key="4">
    <source>
        <dbReference type="Pfam" id="PF10377"/>
    </source>
</evidence>
<proteinExistence type="predicted"/>
<dbReference type="GO" id="GO:1990316">
    <property type="term" value="C:Atg1/ULK1 kinase complex"/>
    <property type="evidence" value="ECO:0007669"/>
    <property type="project" value="TreeGrafter"/>
</dbReference>
<dbReference type="GO" id="GO:0034517">
    <property type="term" value="P:ribophagy"/>
    <property type="evidence" value="ECO:0007669"/>
    <property type="project" value="TreeGrafter"/>
</dbReference>
<sequence length="461" mass="52392">MRIEKDHCISELVDRHEEETILLRNELSSLQHQAQDAEKNHADLQQKLKLEVDQQVAALTEEKGKQLRSFQELEQELRTVISNLQAENDLLSKKLEQDRQAVEKEDASNLSLMRDSPQKVMKGRCFTAEEGAEAGAPLSLDSALQEQLQQERASLQSQLELLEKKKNEEIQNVKTSLIAEQQTNFNTVLTREKLKKEQIINELTEKLRKVTQQQEKDKGLIETLSEDRASVMQEKKHLEEELNRLRSTALVSSAFFTPNPSAQELSEAGAAAARALPLVGACSSESMADTDRLASVAAIRDDEHVDSAVDASMVTVHDNILMSEEKQRILLLERTLHMKEEENKRLSQRLMSQSMSSVSSRHSDKIAIRDFQVGDLVLIILDERHDNYVLFTVGPTLYFLHSESLTALDLKPASGTSRRPWVLGKVMEKEYCQAKKAQNRFKVPLGTKFYRVKAVPWNRKV</sequence>
<name>A0A6G0IHM6_LARCR</name>
<dbReference type="PANTHER" id="PTHR13222:SF1">
    <property type="entry name" value="RB1-INDUCIBLE COILED-COIL PROTEIN 1"/>
    <property type="match status" value="1"/>
</dbReference>
<dbReference type="InterPro" id="IPR019460">
    <property type="entry name" value="Atg11_C"/>
</dbReference>
<feature type="coiled-coil region" evidence="3">
    <location>
        <begin position="13"/>
        <end position="101"/>
    </location>
</feature>
<dbReference type="GO" id="GO:0000045">
    <property type="term" value="P:autophagosome assembly"/>
    <property type="evidence" value="ECO:0007669"/>
    <property type="project" value="InterPro"/>
</dbReference>
<dbReference type="PANTHER" id="PTHR13222">
    <property type="entry name" value="RB1-INDUCIBLE COILED-COIL"/>
    <property type="match status" value="1"/>
</dbReference>
<dbReference type="InterPro" id="IPR040040">
    <property type="entry name" value="ATG11"/>
</dbReference>
<evidence type="ECO:0000313" key="5">
    <source>
        <dbReference type="EMBL" id="KAE8290827.1"/>
    </source>
</evidence>
<dbReference type="GO" id="GO:0061723">
    <property type="term" value="P:glycophagy"/>
    <property type="evidence" value="ECO:0007669"/>
    <property type="project" value="TreeGrafter"/>
</dbReference>
<dbReference type="Proteomes" id="UP000424527">
    <property type="component" value="Unassembled WGS sequence"/>
</dbReference>
<dbReference type="GO" id="GO:0061709">
    <property type="term" value="P:reticulophagy"/>
    <property type="evidence" value="ECO:0007669"/>
    <property type="project" value="TreeGrafter"/>
</dbReference>
<keyword evidence="6" id="KW-1185">Reference proteome</keyword>
<organism evidence="5 6">
    <name type="scientific">Larimichthys crocea</name>
    <name type="common">Large yellow croaker</name>
    <name type="synonym">Pseudosciaena crocea</name>
    <dbReference type="NCBI Taxonomy" id="215358"/>
    <lineage>
        <taxon>Eukaryota</taxon>
        <taxon>Metazoa</taxon>
        <taxon>Chordata</taxon>
        <taxon>Craniata</taxon>
        <taxon>Vertebrata</taxon>
        <taxon>Euteleostomi</taxon>
        <taxon>Actinopterygii</taxon>
        <taxon>Neopterygii</taxon>
        <taxon>Teleostei</taxon>
        <taxon>Neoteleostei</taxon>
        <taxon>Acanthomorphata</taxon>
        <taxon>Eupercaria</taxon>
        <taxon>Sciaenidae</taxon>
        <taxon>Larimichthys</taxon>
    </lineage>
</organism>
<dbReference type="GO" id="GO:0034045">
    <property type="term" value="C:phagophore assembly site membrane"/>
    <property type="evidence" value="ECO:0007669"/>
    <property type="project" value="TreeGrafter"/>
</dbReference>
<comment type="caution">
    <text evidence="5">The sequence shown here is derived from an EMBL/GenBank/DDBJ whole genome shotgun (WGS) entry which is preliminary data.</text>
</comment>
<keyword evidence="1" id="KW-0072">Autophagy</keyword>
<dbReference type="AlphaFoldDB" id="A0A6G0IHM6"/>
<dbReference type="GO" id="GO:0000422">
    <property type="term" value="P:autophagy of mitochondrion"/>
    <property type="evidence" value="ECO:0007669"/>
    <property type="project" value="TreeGrafter"/>
</dbReference>
<feature type="coiled-coil region" evidence="3">
    <location>
        <begin position="145"/>
        <end position="248"/>
    </location>
</feature>
<dbReference type="Pfam" id="PF10377">
    <property type="entry name" value="ATG11"/>
    <property type="match status" value="1"/>
</dbReference>
<evidence type="ECO:0000256" key="3">
    <source>
        <dbReference type="SAM" id="Coils"/>
    </source>
</evidence>
<dbReference type="EMBL" id="REGW02000010">
    <property type="protein sequence ID" value="KAE8290827.1"/>
    <property type="molecule type" value="Genomic_DNA"/>
</dbReference>